<gene>
    <name evidence="1" type="ORF">NAT50_05475</name>
</gene>
<dbReference type="InterPro" id="IPR045607">
    <property type="entry name" value="DUF6452"/>
</dbReference>
<comment type="caution">
    <text evidence="1">The sequence shown here is derived from an EMBL/GenBank/DDBJ whole genome shotgun (WGS) entry which is preliminary data.</text>
</comment>
<protein>
    <submittedName>
        <fullName evidence="1">DUF6452 family protein</fullName>
    </submittedName>
</protein>
<reference evidence="1 2" key="1">
    <citation type="submission" date="2022-05" db="EMBL/GenBank/DDBJ databases">
        <title>Flavobacterium sp., isolated from activated sludge.</title>
        <authorList>
            <person name="Ran Q."/>
        </authorList>
    </citation>
    <scope>NUCLEOTIDE SEQUENCE [LARGE SCALE GENOMIC DNA]</scope>
    <source>
        <strain evidence="1 2">HXWNR70</strain>
    </source>
</reference>
<dbReference type="EMBL" id="JAMLJM010000003">
    <property type="protein sequence ID" value="MCL9808806.1"/>
    <property type="molecule type" value="Genomic_DNA"/>
</dbReference>
<name>A0ABT0TMT8_9FLAO</name>
<sequence length="178" mass="19928">MKKILFVIVFVFSIVSLWNCEKDDICEEGTPTTPQLVIEFYDNNNPTALKSVSNLKVIADGEPNGIVFDASATDNTKYHFNGSKLKIPLKTIQDFTNYSFTLNDGNAITSLINEDKIAINYTRNDIYISRACGFKTVFTLNDSNGVVLNADANNWIKEIAVQTNAITTENEVHVKIFF</sequence>
<dbReference type="Proteomes" id="UP001317191">
    <property type="component" value="Unassembled WGS sequence"/>
</dbReference>
<dbReference type="RefSeq" id="WP_250592184.1">
    <property type="nucleotide sequence ID" value="NZ_JAMLJM010000003.1"/>
</dbReference>
<keyword evidence="2" id="KW-1185">Reference proteome</keyword>
<evidence type="ECO:0000313" key="1">
    <source>
        <dbReference type="EMBL" id="MCL9808806.1"/>
    </source>
</evidence>
<evidence type="ECO:0000313" key="2">
    <source>
        <dbReference type="Proteomes" id="UP001317191"/>
    </source>
</evidence>
<proteinExistence type="predicted"/>
<organism evidence="1 2">
    <name type="scientific">Flavobacterium luminosum</name>
    <dbReference type="NCBI Taxonomy" id="2949086"/>
    <lineage>
        <taxon>Bacteria</taxon>
        <taxon>Pseudomonadati</taxon>
        <taxon>Bacteroidota</taxon>
        <taxon>Flavobacteriia</taxon>
        <taxon>Flavobacteriales</taxon>
        <taxon>Flavobacteriaceae</taxon>
        <taxon>Flavobacterium</taxon>
    </lineage>
</organism>
<dbReference type="Pfam" id="PF20050">
    <property type="entry name" value="DUF6452"/>
    <property type="match status" value="1"/>
</dbReference>
<accession>A0ABT0TMT8</accession>